<proteinExistence type="predicted"/>
<evidence type="ECO:0000313" key="2">
    <source>
        <dbReference type="Proteomes" id="UP000219356"/>
    </source>
</evidence>
<dbReference type="RefSeq" id="WP_097042168.1">
    <property type="nucleotide sequence ID" value="NZ_OBEK01000003.1"/>
</dbReference>
<dbReference type="Proteomes" id="UP000219356">
    <property type="component" value="Unassembled WGS sequence"/>
</dbReference>
<reference evidence="2" key="1">
    <citation type="submission" date="2017-09" db="EMBL/GenBank/DDBJ databases">
        <authorList>
            <person name="Varghese N."/>
            <person name="Submissions S."/>
        </authorList>
    </citation>
    <scope>NUCLEOTIDE SEQUENCE [LARGE SCALE GENOMIC DNA]</scope>
    <source>
        <strain evidence="2">CGMCC 1.8913</strain>
    </source>
</reference>
<sequence length="282" mass="32570">MTQIKNIGRFCPNDDSGYIINEANQTKIASAYDDLIEKVILTYQNQLGSNLHSIYIRGSIPRGLGILGVSDLDTICITKKRIEATDLVWVSKAEEELNNSFPCVSGIEMSFYPIEDFNDTKSFSIIPFMIKTHSVCVLGEDVSSHLPSYKADKTLANHHIVHLEDQIEQAKKDLQDNEEKEDVLDCCSWIMKIIVRSGLAFVLDHVKRYTRDLYPAYEAFAKHYPQYKLNMRQALEYAINPVPDWKQLMTFLNVMEEWLVKEADKWLLHYNPHRISNMKLHP</sequence>
<gene>
    <name evidence="1" type="ORF">SAMN05421503_2254</name>
</gene>
<name>A0A285NY93_9BACI</name>
<evidence type="ECO:0000313" key="1">
    <source>
        <dbReference type="EMBL" id="SNZ14178.1"/>
    </source>
</evidence>
<evidence type="ECO:0008006" key="3">
    <source>
        <dbReference type="Google" id="ProtNLM"/>
    </source>
</evidence>
<organism evidence="1 2">
    <name type="scientific">Terribacillus aidingensis</name>
    <dbReference type="NCBI Taxonomy" id="586416"/>
    <lineage>
        <taxon>Bacteria</taxon>
        <taxon>Bacillati</taxon>
        <taxon>Bacillota</taxon>
        <taxon>Bacilli</taxon>
        <taxon>Bacillales</taxon>
        <taxon>Bacillaceae</taxon>
        <taxon>Terribacillus</taxon>
    </lineage>
</organism>
<protein>
    <recommendedName>
        <fullName evidence="3">Nucleotidyltransferase domain-containing protein</fullName>
    </recommendedName>
</protein>
<dbReference type="OrthoDB" id="2351665at2"/>
<dbReference type="AlphaFoldDB" id="A0A285NY93"/>
<keyword evidence="2" id="KW-1185">Reference proteome</keyword>
<dbReference type="EMBL" id="OBEK01000003">
    <property type="protein sequence ID" value="SNZ14178.1"/>
    <property type="molecule type" value="Genomic_DNA"/>
</dbReference>
<accession>A0A285NY93</accession>